<keyword evidence="1" id="KW-0732">Signal</keyword>
<proteinExistence type="predicted"/>
<organism evidence="2 3">
    <name type="scientific">Caerostris extrusa</name>
    <name type="common">Bark spider</name>
    <name type="synonym">Caerostris bankana</name>
    <dbReference type="NCBI Taxonomy" id="172846"/>
    <lineage>
        <taxon>Eukaryota</taxon>
        <taxon>Metazoa</taxon>
        <taxon>Ecdysozoa</taxon>
        <taxon>Arthropoda</taxon>
        <taxon>Chelicerata</taxon>
        <taxon>Arachnida</taxon>
        <taxon>Araneae</taxon>
        <taxon>Araneomorphae</taxon>
        <taxon>Entelegynae</taxon>
        <taxon>Araneoidea</taxon>
        <taxon>Araneidae</taxon>
        <taxon>Caerostris</taxon>
    </lineage>
</organism>
<dbReference type="Proteomes" id="UP001054945">
    <property type="component" value="Unassembled WGS sequence"/>
</dbReference>
<comment type="caution">
    <text evidence="2">The sequence shown here is derived from an EMBL/GenBank/DDBJ whole genome shotgun (WGS) entry which is preliminary data.</text>
</comment>
<dbReference type="EMBL" id="BPLR01001278">
    <property type="protein sequence ID" value="GIZ01289.1"/>
    <property type="molecule type" value="Genomic_DNA"/>
</dbReference>
<name>A0AAV4Y449_CAEEX</name>
<evidence type="ECO:0000256" key="1">
    <source>
        <dbReference type="SAM" id="SignalP"/>
    </source>
</evidence>
<keyword evidence="3" id="KW-1185">Reference proteome</keyword>
<sequence>MCSSVSPSIAGVCFALSSLVVICHVDIVRVRSRCRASLGCVIYDQRRRWRKDLQLNLQCSSDSFYRNQKNVRDQLIMNFRLGPQGPGEEPAPSALTIHFKHRRTRQERAKAHSGKDLGWVNLERKWFAF</sequence>
<dbReference type="AlphaFoldDB" id="A0AAV4Y449"/>
<feature type="chain" id="PRO_5043932579" evidence="1">
    <location>
        <begin position="26"/>
        <end position="129"/>
    </location>
</feature>
<accession>A0AAV4Y449</accession>
<evidence type="ECO:0000313" key="2">
    <source>
        <dbReference type="EMBL" id="GIZ01289.1"/>
    </source>
</evidence>
<protein>
    <submittedName>
        <fullName evidence="2">Uncharacterized protein</fullName>
    </submittedName>
</protein>
<gene>
    <name evidence="2" type="ORF">CEXT_509571</name>
</gene>
<evidence type="ECO:0000313" key="3">
    <source>
        <dbReference type="Proteomes" id="UP001054945"/>
    </source>
</evidence>
<reference evidence="2 3" key="1">
    <citation type="submission" date="2021-06" db="EMBL/GenBank/DDBJ databases">
        <title>Caerostris extrusa draft genome.</title>
        <authorList>
            <person name="Kono N."/>
            <person name="Arakawa K."/>
        </authorList>
    </citation>
    <scope>NUCLEOTIDE SEQUENCE [LARGE SCALE GENOMIC DNA]</scope>
</reference>
<feature type="signal peptide" evidence="1">
    <location>
        <begin position="1"/>
        <end position="25"/>
    </location>
</feature>